<organism evidence="2 3">
    <name type="scientific">Candidatus Sulfuritelmatomonas gaucii</name>
    <dbReference type="NCBI Taxonomy" id="2043161"/>
    <lineage>
        <taxon>Bacteria</taxon>
        <taxon>Pseudomonadati</taxon>
        <taxon>Acidobacteriota</taxon>
        <taxon>Terriglobia</taxon>
        <taxon>Terriglobales</taxon>
        <taxon>Acidobacteriaceae</taxon>
        <taxon>Candidatus Sulfuritelmatomonas</taxon>
    </lineage>
</organism>
<protein>
    <submittedName>
        <fullName evidence="2">Uncharacterized protein</fullName>
    </submittedName>
</protein>
<evidence type="ECO:0000313" key="3">
    <source>
        <dbReference type="Proteomes" id="UP000239735"/>
    </source>
</evidence>
<accession>A0A2N9L6T7</accession>
<reference evidence="3" key="1">
    <citation type="submission" date="2018-02" db="EMBL/GenBank/DDBJ databases">
        <authorList>
            <person name="Hausmann B."/>
        </authorList>
    </citation>
    <scope>NUCLEOTIDE SEQUENCE [LARGE SCALE GENOMIC DNA]</scope>
    <source>
        <strain evidence="3">Peat soil MAG SbA5</strain>
    </source>
</reference>
<evidence type="ECO:0000256" key="1">
    <source>
        <dbReference type="SAM" id="MobiDB-lite"/>
    </source>
</evidence>
<gene>
    <name evidence="2" type="ORF">SBA5_180049</name>
</gene>
<feature type="region of interest" description="Disordered" evidence="1">
    <location>
        <begin position="90"/>
        <end position="111"/>
    </location>
</feature>
<dbReference type="Proteomes" id="UP000239735">
    <property type="component" value="Unassembled WGS sequence"/>
</dbReference>
<name>A0A2N9L6T7_9BACT</name>
<evidence type="ECO:0000313" key="2">
    <source>
        <dbReference type="EMBL" id="SPE19016.1"/>
    </source>
</evidence>
<dbReference type="AlphaFoldDB" id="A0A2N9L6T7"/>
<sequence>MYQGTTSVVPNHIPETKRGFSPCAKNTKLKLRSGPCSQHPCLLVPLFPRSPGPSLPCSLPYPHAAPRVRSSHVSAFNPVSTSTIVMHPSTGHTHQHKLHPTHSVSSTRGIRSSGVGYGPGANASARSLRVTGVSAICALRSASSCAGVRCNSTCPSTGPVTRSK</sequence>
<proteinExistence type="predicted"/>
<dbReference type="EMBL" id="OKRB01000073">
    <property type="protein sequence ID" value="SPE19016.1"/>
    <property type="molecule type" value="Genomic_DNA"/>
</dbReference>